<evidence type="ECO:0000313" key="3">
    <source>
        <dbReference type="EMBL" id="MDQ0504608.1"/>
    </source>
</evidence>
<comment type="caution">
    <text evidence="3">The sequence shown here is derived from an EMBL/GenBank/DDBJ whole genome shotgun (WGS) entry which is preliminary data.</text>
</comment>
<proteinExistence type="predicted"/>
<keyword evidence="4" id="KW-1185">Reference proteome</keyword>
<dbReference type="RefSeq" id="WP_237347171.1">
    <property type="nucleotide sequence ID" value="NZ_JABWGX010000029.1"/>
</dbReference>
<evidence type="ECO:0000259" key="2">
    <source>
        <dbReference type="Pfam" id="PF01557"/>
    </source>
</evidence>
<sequence>MTNLSDALDEALRVGAKVGLDVVEAAGPFTLADAYDVQRRRLQGWPQPPRVWKVGASNFGSSNAFQTRDPFIGAVGTDETYIFADGRGVLPLSPFRAFQGELEVVIRTGVDISSVEQVADSVDWIESVHLGIELPATRLDFPVDGARLPYLVADHGSSGAAVIGAALPVAAAEPSDAAFRMSVNGTCVAEGGMVQLTSPPVDVVRIVLPLLLLQAGGRLPKGTFISTGGVAPCRSFAGAQTITAEWAGVARLDLVCEGKTHA</sequence>
<feature type="domain" description="Fumarylacetoacetase-like C-terminal" evidence="2">
    <location>
        <begin position="90"/>
        <end position="232"/>
    </location>
</feature>
<protein>
    <submittedName>
        <fullName evidence="3">2-keto-4-pentenoate hydratase</fullName>
    </submittedName>
</protein>
<accession>A0ABU0LBV6</accession>
<dbReference type="InterPro" id="IPR011234">
    <property type="entry name" value="Fumarylacetoacetase-like_C"/>
</dbReference>
<dbReference type="InterPro" id="IPR050772">
    <property type="entry name" value="Hydratase-Decarb/MhpD_sf"/>
</dbReference>
<reference evidence="3 4" key="1">
    <citation type="submission" date="2023-07" db="EMBL/GenBank/DDBJ databases">
        <title>Genomic Encyclopedia of Type Strains, Phase IV (KMG-IV): sequencing the most valuable type-strain genomes for metagenomic binning, comparative biology and taxonomic classification.</title>
        <authorList>
            <person name="Goeker M."/>
        </authorList>
    </citation>
    <scope>NUCLEOTIDE SEQUENCE [LARGE SCALE GENOMIC DNA]</scope>
    <source>
        <strain evidence="3 4">DSM 3770</strain>
    </source>
</reference>
<organism evidence="3 4">
    <name type="scientific">Xanthobacter agilis</name>
    <dbReference type="NCBI Taxonomy" id="47492"/>
    <lineage>
        <taxon>Bacteria</taxon>
        <taxon>Pseudomonadati</taxon>
        <taxon>Pseudomonadota</taxon>
        <taxon>Alphaproteobacteria</taxon>
        <taxon>Hyphomicrobiales</taxon>
        <taxon>Xanthobacteraceae</taxon>
        <taxon>Xanthobacter</taxon>
    </lineage>
</organism>
<evidence type="ECO:0000313" key="4">
    <source>
        <dbReference type="Proteomes" id="UP001241747"/>
    </source>
</evidence>
<dbReference type="PANTHER" id="PTHR30143">
    <property type="entry name" value="ACID HYDRATASE"/>
    <property type="match status" value="1"/>
</dbReference>
<evidence type="ECO:0000256" key="1">
    <source>
        <dbReference type="ARBA" id="ARBA00023239"/>
    </source>
</evidence>
<name>A0ABU0LBV6_XANAG</name>
<dbReference type="PANTHER" id="PTHR30143:SF0">
    <property type="entry name" value="2-KETO-4-PENTENOATE HYDRATASE"/>
    <property type="match status" value="1"/>
</dbReference>
<dbReference type="SUPFAM" id="SSF56529">
    <property type="entry name" value="FAH"/>
    <property type="match status" value="1"/>
</dbReference>
<dbReference type="EMBL" id="JAUSVY010000003">
    <property type="protein sequence ID" value="MDQ0504608.1"/>
    <property type="molecule type" value="Genomic_DNA"/>
</dbReference>
<gene>
    <name evidence="3" type="ORF">QOZ94_001390</name>
</gene>
<dbReference type="Gene3D" id="3.90.850.10">
    <property type="entry name" value="Fumarylacetoacetase-like, C-terminal domain"/>
    <property type="match status" value="1"/>
</dbReference>
<dbReference type="Proteomes" id="UP001241747">
    <property type="component" value="Unassembled WGS sequence"/>
</dbReference>
<dbReference type="Pfam" id="PF01557">
    <property type="entry name" value="FAA_hydrolase"/>
    <property type="match status" value="1"/>
</dbReference>
<keyword evidence="1" id="KW-0456">Lyase</keyword>
<dbReference type="InterPro" id="IPR036663">
    <property type="entry name" value="Fumarylacetoacetase_C_sf"/>
</dbReference>